<protein>
    <submittedName>
        <fullName evidence="1">S-adenosylmethionine decarboxylase proenzyme</fullName>
    </submittedName>
</protein>
<dbReference type="GO" id="GO:0004014">
    <property type="term" value="F:adenosylmethionine decarboxylase activity"/>
    <property type="evidence" value="ECO:0007669"/>
    <property type="project" value="InterPro"/>
</dbReference>
<dbReference type="GO" id="GO:0008295">
    <property type="term" value="P:spermidine biosynthetic process"/>
    <property type="evidence" value="ECO:0007669"/>
    <property type="project" value="InterPro"/>
</dbReference>
<dbReference type="Pfam" id="PF01536">
    <property type="entry name" value="SAM_decarbox"/>
    <property type="match status" value="1"/>
</dbReference>
<dbReference type="PANTHER" id="PTHR11570:SF0">
    <property type="entry name" value="S-ADENOSYLMETHIONINE DECARBOXYLASE PROENZYME"/>
    <property type="match status" value="1"/>
</dbReference>
<reference evidence="1" key="1">
    <citation type="submission" date="2022-01" db="EMBL/GenBank/DDBJ databases">
        <title>Whole genome-based taxonomy of the Shewanellaceae.</title>
        <authorList>
            <person name="Martin-Rodriguez A.J."/>
        </authorList>
    </citation>
    <scope>NUCLEOTIDE SEQUENCE</scope>
    <source>
        <strain evidence="1">DSM 23803</strain>
    </source>
</reference>
<dbReference type="EMBL" id="JAKILJ010000003">
    <property type="protein sequence ID" value="MCL1104139.1"/>
    <property type="molecule type" value="Genomic_DNA"/>
</dbReference>
<proteinExistence type="predicted"/>
<organism evidence="1 2">
    <name type="scientific">Shewanella algicola</name>
    <dbReference type="NCBI Taxonomy" id="640633"/>
    <lineage>
        <taxon>Bacteria</taxon>
        <taxon>Pseudomonadati</taxon>
        <taxon>Pseudomonadota</taxon>
        <taxon>Gammaproteobacteria</taxon>
        <taxon>Alteromonadales</taxon>
        <taxon>Shewanellaceae</taxon>
        <taxon>Shewanella</taxon>
    </lineage>
</organism>
<evidence type="ECO:0000313" key="1">
    <source>
        <dbReference type="EMBL" id="MCL1104139.1"/>
    </source>
</evidence>
<dbReference type="AlphaFoldDB" id="A0A9X2C9Z4"/>
<accession>A0A9X2C9Z4</accession>
<keyword evidence="2" id="KW-1185">Reference proteome</keyword>
<gene>
    <name evidence="1" type="ORF">L2749_02510</name>
</gene>
<evidence type="ECO:0000313" key="2">
    <source>
        <dbReference type="Proteomes" id="UP001139408"/>
    </source>
</evidence>
<sequence>MFFEGSEKKIELITASTHGSLRALDSDFWTQIVSLAKADIISVIHNQHCDAYLLSESSLFVWDNRIVMLTCGLSTLIDSLLAMLEHIGVDHVAFVSYQRKNEYLAHLQASTFADDIARLRQYIPGTACRIGHLDSHHHFIFTSDTPCLLTVQDNTSELLMYHISGPVAEYLTSTEQTVEQICALLGLSKLFEGFDYDAHLFTPLGFSVNGIKDEHYFTIHITPQEQSSYVSVETNVDVNSPDNPIASQLLALLQPISWDTIGFNTPVIASAKPKNICLAHCSYPIEPDYHVHFGHFQQLDSEVLSPEFM</sequence>
<dbReference type="SUPFAM" id="SSF56276">
    <property type="entry name" value="S-adenosylmethionine decarboxylase"/>
    <property type="match status" value="1"/>
</dbReference>
<dbReference type="RefSeq" id="WP_188923744.1">
    <property type="nucleotide sequence ID" value="NZ_BMQI01000003.1"/>
</dbReference>
<dbReference type="PROSITE" id="PS01336">
    <property type="entry name" value="ADOMETDC"/>
    <property type="match status" value="1"/>
</dbReference>
<dbReference type="InterPro" id="IPR016067">
    <property type="entry name" value="S-AdoMet_deCO2ase_core"/>
</dbReference>
<comment type="caution">
    <text evidence="1">The sequence shown here is derived from an EMBL/GenBank/DDBJ whole genome shotgun (WGS) entry which is preliminary data.</text>
</comment>
<dbReference type="InterPro" id="IPR018166">
    <property type="entry name" value="S-AdoMet_deCO2ase_CS"/>
</dbReference>
<dbReference type="InterPro" id="IPR048283">
    <property type="entry name" value="AdoMetDC-like"/>
</dbReference>
<dbReference type="Proteomes" id="UP001139408">
    <property type="component" value="Unassembled WGS sequence"/>
</dbReference>
<dbReference type="Gene3D" id="3.60.90.10">
    <property type="entry name" value="S-adenosylmethionine decarboxylase"/>
    <property type="match status" value="1"/>
</dbReference>
<name>A0A9X2C9Z4_9GAMM</name>
<dbReference type="PANTHER" id="PTHR11570">
    <property type="entry name" value="S-ADENOSYLMETHIONINE DECARBOXYLASE"/>
    <property type="match status" value="1"/>
</dbReference>